<keyword evidence="3" id="KW-1185">Reference proteome</keyword>
<reference evidence="3" key="1">
    <citation type="submission" date="2016-11" db="EMBL/GenBank/DDBJ databases">
        <title>Complete Genome Sequence of alachlor-degrading Sphingomonas sp. strain JJ-A5.</title>
        <authorList>
            <person name="Lee H."/>
            <person name="Ka J.-O."/>
        </authorList>
    </citation>
    <scope>NUCLEOTIDE SEQUENCE [LARGE SCALE GENOMIC DNA]</scope>
    <source>
        <strain evidence="3">JJ-A5</strain>
    </source>
</reference>
<dbReference type="STRING" id="1921510.BSL82_05870"/>
<dbReference type="Gene3D" id="3.30.420.10">
    <property type="entry name" value="Ribonuclease H-like superfamily/Ribonuclease H"/>
    <property type="match status" value="1"/>
</dbReference>
<dbReference type="RefSeq" id="WP_072596450.1">
    <property type="nucleotide sequence ID" value="NZ_CP018221.1"/>
</dbReference>
<accession>A0A1L3ZTE7</accession>
<name>A0A1L3ZTE7_9SPHN</name>
<dbReference type="Proteomes" id="UP000182063">
    <property type="component" value="Chromosome"/>
</dbReference>
<feature type="domain" description="3'-5' exoribonuclease Rv2179c-like" evidence="1">
    <location>
        <begin position="5"/>
        <end position="167"/>
    </location>
</feature>
<protein>
    <recommendedName>
        <fullName evidence="1">3'-5' exoribonuclease Rv2179c-like domain-containing protein</fullName>
    </recommendedName>
</protein>
<dbReference type="OrthoDB" id="256590at2"/>
<sequence length="186" mass="19711">MADHTHIMVDLETLGTAAGCTILSIGAVAFNPLSGMIGGNFYCNVDRASCEAIGLKTNPATVAWWAQQSVEARAALEANPYPIDVALDAFSYFYRDNDGTHLWGHGGNFDAPVLESAFIAAGMDLPWKYSAARCTRTIYELAGVAPDRMKGVHHNALDDAINQAAAVIAAYGVLKPAMVAKEAAHG</sequence>
<dbReference type="InterPro" id="IPR036397">
    <property type="entry name" value="RNaseH_sf"/>
</dbReference>
<dbReference type="GO" id="GO:0003676">
    <property type="term" value="F:nucleic acid binding"/>
    <property type="evidence" value="ECO:0007669"/>
    <property type="project" value="InterPro"/>
</dbReference>
<evidence type="ECO:0000313" key="2">
    <source>
        <dbReference type="EMBL" id="API58897.1"/>
    </source>
</evidence>
<dbReference type="EMBL" id="CP018221">
    <property type="protein sequence ID" value="API58897.1"/>
    <property type="molecule type" value="Genomic_DNA"/>
</dbReference>
<dbReference type="InterPro" id="IPR033390">
    <property type="entry name" value="Rv2179c-like"/>
</dbReference>
<dbReference type="Pfam" id="PF16473">
    <property type="entry name" value="Rv2179c-like"/>
    <property type="match status" value="1"/>
</dbReference>
<proteinExistence type="predicted"/>
<organism evidence="2 3">
    <name type="scientific">Tardibacter chloracetimidivorans</name>
    <dbReference type="NCBI Taxonomy" id="1921510"/>
    <lineage>
        <taxon>Bacteria</taxon>
        <taxon>Pseudomonadati</taxon>
        <taxon>Pseudomonadota</taxon>
        <taxon>Alphaproteobacteria</taxon>
        <taxon>Sphingomonadales</taxon>
        <taxon>Sphingomonadaceae</taxon>
        <taxon>Tardibacter</taxon>
    </lineage>
</organism>
<dbReference type="SUPFAM" id="SSF53098">
    <property type="entry name" value="Ribonuclease H-like"/>
    <property type="match status" value="1"/>
</dbReference>
<evidence type="ECO:0000259" key="1">
    <source>
        <dbReference type="Pfam" id="PF16473"/>
    </source>
</evidence>
<gene>
    <name evidence="2" type="ORF">BSL82_05870</name>
</gene>
<evidence type="ECO:0000313" key="3">
    <source>
        <dbReference type="Proteomes" id="UP000182063"/>
    </source>
</evidence>
<dbReference type="InterPro" id="IPR012337">
    <property type="entry name" value="RNaseH-like_sf"/>
</dbReference>
<dbReference type="AlphaFoldDB" id="A0A1L3ZTE7"/>
<dbReference type="KEGG" id="sphj:BSL82_05870"/>